<evidence type="ECO:0000313" key="1">
    <source>
        <dbReference type="EMBL" id="KAH7979048.1"/>
    </source>
</evidence>
<sequence length="779" mass="86374">MVAQSNARRCGVILSLLLASTAFASAQHEDRSGDYATPINAATTTNTTTIVTTTSTTTTTTAKPDLLKEAYEAISQKVTRLLARELYPIVSELIYDTRLSTGCIGSLMKIGPALGRFDIWAVQMVDATGRPHAGTMQGRIAAYGAYDQCLAVRHDEGLFQGRYCMVHLEHDGSQFSPSLRVIVNNFVEHYGLQAEGGSRLPVPLYKVGLCVPSLCQKEDLQVIINHFMKNLGSQLNVKWCTIDEPVTLDRRQSVILCIFGVWISFVFFGTGYDIYKTMLSGKDSEGSTKKPITGYFSGIVTSFSLRKGFKKLMDMPNWGDYSNDLGFVHGMRVFSATWVVLGHSHMVRDVHASCYLVMKSPRLKMSPVLVIIVALFRRYIRLIVPMAAVMGFIYILPAVIDGPMMREHRHSFEEPCDKNWWKMFTMTQNYVEHFGDLCVPHFWYVAVDYQLAIVSTIILAAIMPKWPKACMWLMGVIVVASSLGTLIQTYVIDALPFGVIITTDMKRISEVQTEIYIKPYAHAATLFVGVIFGVLAVRRHRLSRLVQGAAWAAAAVLALAALFGVRTWMVGRQPERLESAFYGGLHRVSWAMGIAWVMYACATGRGGFVTRILAWPIMYPLGRLSFALYLVHLLVLGSTTVLGRELVSQQPFLHTQIYLALVLMSYGFAIVVYLFVECPVAGLDNTAFQKVMPKNGNQSASKTKGTAQELKAIQTLHKNVASTNLDLSPSTHHLANGFPDVTKRSGNGTHLNGHVNAAWENDIRDKDTQADAAVISIKF</sequence>
<proteinExistence type="predicted"/>
<dbReference type="Proteomes" id="UP000821865">
    <property type="component" value="Chromosome 1"/>
</dbReference>
<name>A0ACB8DXP3_DERSI</name>
<dbReference type="EMBL" id="CM023470">
    <property type="protein sequence ID" value="KAH7979048.1"/>
    <property type="molecule type" value="Genomic_DNA"/>
</dbReference>
<evidence type="ECO:0000313" key="2">
    <source>
        <dbReference type="Proteomes" id="UP000821865"/>
    </source>
</evidence>
<protein>
    <submittedName>
        <fullName evidence="1">Uncharacterized protein</fullName>
    </submittedName>
</protein>
<keyword evidence="2" id="KW-1185">Reference proteome</keyword>
<reference evidence="1" key="1">
    <citation type="submission" date="2020-05" db="EMBL/GenBank/DDBJ databases">
        <title>Large-scale comparative analyses of tick genomes elucidate their genetic diversity and vector capacities.</title>
        <authorList>
            <person name="Jia N."/>
            <person name="Wang J."/>
            <person name="Shi W."/>
            <person name="Du L."/>
            <person name="Sun Y."/>
            <person name="Zhan W."/>
            <person name="Jiang J."/>
            <person name="Wang Q."/>
            <person name="Zhang B."/>
            <person name="Ji P."/>
            <person name="Sakyi L.B."/>
            <person name="Cui X."/>
            <person name="Yuan T."/>
            <person name="Jiang B."/>
            <person name="Yang W."/>
            <person name="Lam T.T.-Y."/>
            <person name="Chang Q."/>
            <person name="Ding S."/>
            <person name="Wang X."/>
            <person name="Zhu J."/>
            <person name="Ruan X."/>
            <person name="Zhao L."/>
            <person name="Wei J."/>
            <person name="Que T."/>
            <person name="Du C."/>
            <person name="Cheng J."/>
            <person name="Dai P."/>
            <person name="Han X."/>
            <person name="Huang E."/>
            <person name="Gao Y."/>
            <person name="Liu J."/>
            <person name="Shao H."/>
            <person name="Ye R."/>
            <person name="Li L."/>
            <person name="Wei W."/>
            <person name="Wang X."/>
            <person name="Wang C."/>
            <person name="Yang T."/>
            <person name="Huo Q."/>
            <person name="Li W."/>
            <person name="Guo W."/>
            <person name="Chen H."/>
            <person name="Zhou L."/>
            <person name="Ni X."/>
            <person name="Tian J."/>
            <person name="Zhou Y."/>
            <person name="Sheng Y."/>
            <person name="Liu T."/>
            <person name="Pan Y."/>
            <person name="Xia L."/>
            <person name="Li J."/>
            <person name="Zhao F."/>
            <person name="Cao W."/>
        </authorList>
    </citation>
    <scope>NUCLEOTIDE SEQUENCE</scope>
    <source>
        <strain evidence="1">Dsil-2018</strain>
    </source>
</reference>
<comment type="caution">
    <text evidence="1">The sequence shown here is derived from an EMBL/GenBank/DDBJ whole genome shotgun (WGS) entry which is preliminary data.</text>
</comment>
<gene>
    <name evidence="1" type="ORF">HPB49_007933</name>
</gene>
<accession>A0ACB8DXP3</accession>
<organism evidence="1 2">
    <name type="scientific">Dermacentor silvarum</name>
    <name type="common">Tick</name>
    <dbReference type="NCBI Taxonomy" id="543639"/>
    <lineage>
        <taxon>Eukaryota</taxon>
        <taxon>Metazoa</taxon>
        <taxon>Ecdysozoa</taxon>
        <taxon>Arthropoda</taxon>
        <taxon>Chelicerata</taxon>
        <taxon>Arachnida</taxon>
        <taxon>Acari</taxon>
        <taxon>Parasitiformes</taxon>
        <taxon>Ixodida</taxon>
        <taxon>Ixodoidea</taxon>
        <taxon>Ixodidae</taxon>
        <taxon>Rhipicephalinae</taxon>
        <taxon>Dermacentor</taxon>
    </lineage>
</organism>